<gene>
    <name evidence="1" type="ORF">TRAVEDRAFT_53936</name>
</gene>
<reference evidence="2" key="1">
    <citation type="journal article" date="2012" name="Science">
        <title>The Paleozoic origin of enzymatic lignin decomposition reconstructed from 31 fungal genomes.</title>
        <authorList>
            <person name="Floudas D."/>
            <person name="Binder M."/>
            <person name="Riley R."/>
            <person name="Barry K."/>
            <person name="Blanchette R.A."/>
            <person name="Henrissat B."/>
            <person name="Martinez A.T."/>
            <person name="Otillar R."/>
            <person name="Spatafora J.W."/>
            <person name="Yadav J.S."/>
            <person name="Aerts A."/>
            <person name="Benoit I."/>
            <person name="Boyd A."/>
            <person name="Carlson A."/>
            <person name="Copeland A."/>
            <person name="Coutinho P.M."/>
            <person name="de Vries R.P."/>
            <person name="Ferreira P."/>
            <person name="Findley K."/>
            <person name="Foster B."/>
            <person name="Gaskell J."/>
            <person name="Glotzer D."/>
            <person name="Gorecki P."/>
            <person name="Heitman J."/>
            <person name="Hesse C."/>
            <person name="Hori C."/>
            <person name="Igarashi K."/>
            <person name="Jurgens J.A."/>
            <person name="Kallen N."/>
            <person name="Kersten P."/>
            <person name="Kohler A."/>
            <person name="Kuees U."/>
            <person name="Kumar T.K.A."/>
            <person name="Kuo A."/>
            <person name="LaButti K."/>
            <person name="Larrondo L.F."/>
            <person name="Lindquist E."/>
            <person name="Ling A."/>
            <person name="Lombard V."/>
            <person name="Lucas S."/>
            <person name="Lundell T."/>
            <person name="Martin R."/>
            <person name="McLaughlin D.J."/>
            <person name="Morgenstern I."/>
            <person name="Morin E."/>
            <person name="Murat C."/>
            <person name="Nagy L.G."/>
            <person name="Nolan M."/>
            <person name="Ohm R.A."/>
            <person name="Patyshakuliyeva A."/>
            <person name="Rokas A."/>
            <person name="Ruiz-Duenas F.J."/>
            <person name="Sabat G."/>
            <person name="Salamov A."/>
            <person name="Samejima M."/>
            <person name="Schmutz J."/>
            <person name="Slot J.C."/>
            <person name="St John F."/>
            <person name="Stenlid J."/>
            <person name="Sun H."/>
            <person name="Sun S."/>
            <person name="Syed K."/>
            <person name="Tsang A."/>
            <person name="Wiebenga A."/>
            <person name="Young D."/>
            <person name="Pisabarro A."/>
            <person name="Eastwood D.C."/>
            <person name="Martin F."/>
            <person name="Cullen D."/>
            <person name="Grigoriev I.V."/>
            <person name="Hibbett D.S."/>
        </authorList>
    </citation>
    <scope>NUCLEOTIDE SEQUENCE [LARGE SCALE GENOMIC DNA]</scope>
    <source>
        <strain evidence="2">FP-101664</strain>
    </source>
</reference>
<dbReference type="AlphaFoldDB" id="R7S8F4"/>
<dbReference type="GeneID" id="19417269"/>
<dbReference type="EMBL" id="JH711797">
    <property type="protein sequence ID" value="EIW51942.1"/>
    <property type="molecule type" value="Genomic_DNA"/>
</dbReference>
<dbReference type="KEGG" id="tvs:TRAVEDRAFT_53936"/>
<organism evidence="1 2">
    <name type="scientific">Trametes versicolor (strain FP-101664)</name>
    <name type="common">White-rot fungus</name>
    <name type="synonym">Coriolus versicolor</name>
    <dbReference type="NCBI Taxonomy" id="717944"/>
    <lineage>
        <taxon>Eukaryota</taxon>
        <taxon>Fungi</taxon>
        <taxon>Dikarya</taxon>
        <taxon>Basidiomycota</taxon>
        <taxon>Agaricomycotina</taxon>
        <taxon>Agaricomycetes</taxon>
        <taxon>Polyporales</taxon>
        <taxon>Polyporaceae</taxon>
        <taxon>Trametes</taxon>
    </lineage>
</organism>
<name>R7S8F4_TRAVS</name>
<dbReference type="RefSeq" id="XP_008045063.1">
    <property type="nucleotide sequence ID" value="XM_008046872.1"/>
</dbReference>
<proteinExistence type="predicted"/>
<accession>R7S8F4</accession>
<dbReference type="Proteomes" id="UP000054317">
    <property type="component" value="Unassembled WGS sequence"/>
</dbReference>
<sequence length="307" mass="34633">MSLPTVRYGRAAGRIRSDLPGEEPARSVRREAERVGIAYPTPAGLTVAQFELLLSPFRAPEAAATLMASLSTNATISLLRAAHELGRGAVVHVAKARLCSLWDDRRLPMAESYQTANLGGIGRHTPSPDDGPRPYTEALAALRAAEEFGLQSVAKRAAYELTCSEDFWTALVTDRASVDISQDVLVGVYNMRTMLKALWADALRSPPRMPGLYQYAHTSCHPLLRQTLGQGCARREGAKRMEAWRAMLEDTRQRAEGAWDPLRYNIFARMDELHLKQWCSCCIREWETDLKRRREEWWTRWMGQVFV</sequence>
<protein>
    <submittedName>
        <fullName evidence="1">Uncharacterized protein</fullName>
    </submittedName>
</protein>
<dbReference type="OrthoDB" id="2746456at2759"/>
<dbReference type="OMA" id="CIREWET"/>
<evidence type="ECO:0000313" key="1">
    <source>
        <dbReference type="EMBL" id="EIW51942.1"/>
    </source>
</evidence>
<evidence type="ECO:0000313" key="2">
    <source>
        <dbReference type="Proteomes" id="UP000054317"/>
    </source>
</evidence>
<keyword evidence="2" id="KW-1185">Reference proteome</keyword>